<dbReference type="PRINTS" id="PR00455">
    <property type="entry name" value="HTHTETR"/>
</dbReference>
<dbReference type="InterPro" id="IPR023772">
    <property type="entry name" value="DNA-bd_HTH_TetR-type_CS"/>
</dbReference>
<dbReference type="Gene3D" id="1.10.357.10">
    <property type="entry name" value="Tetracycline Repressor, domain 2"/>
    <property type="match status" value="1"/>
</dbReference>
<organism evidence="6 7">
    <name type="scientific">Candidatus Electronema aureum</name>
    <dbReference type="NCBI Taxonomy" id="2005002"/>
    <lineage>
        <taxon>Bacteria</taxon>
        <taxon>Pseudomonadati</taxon>
        <taxon>Thermodesulfobacteriota</taxon>
        <taxon>Desulfobulbia</taxon>
        <taxon>Desulfobulbales</taxon>
        <taxon>Desulfobulbaceae</taxon>
        <taxon>Candidatus Electronema</taxon>
    </lineage>
</organism>
<name>A0A521G1F5_9BACT</name>
<keyword evidence="2 4" id="KW-0238">DNA-binding</keyword>
<evidence type="ECO:0000259" key="5">
    <source>
        <dbReference type="PROSITE" id="PS50977"/>
    </source>
</evidence>
<dbReference type="SUPFAM" id="SSF46689">
    <property type="entry name" value="Homeodomain-like"/>
    <property type="match status" value="1"/>
</dbReference>
<dbReference type="SUPFAM" id="SSF48498">
    <property type="entry name" value="Tetracyclin repressor-like, C-terminal domain"/>
    <property type="match status" value="1"/>
</dbReference>
<dbReference type="PANTHER" id="PTHR43479:SF11">
    <property type="entry name" value="ACREF_ENVCD OPERON REPRESSOR-RELATED"/>
    <property type="match status" value="1"/>
</dbReference>
<evidence type="ECO:0000256" key="3">
    <source>
        <dbReference type="ARBA" id="ARBA00023163"/>
    </source>
</evidence>
<evidence type="ECO:0000256" key="2">
    <source>
        <dbReference type="ARBA" id="ARBA00023125"/>
    </source>
</evidence>
<keyword evidence="7" id="KW-1185">Reference proteome</keyword>
<reference evidence="6" key="1">
    <citation type="submission" date="2017-07" db="EMBL/GenBank/DDBJ databases">
        <title>The cable genome - Insights into the physiology and evolution of filamentous bacteria capable of sulfide oxidation via long distance electron transfer.</title>
        <authorList>
            <person name="Thorup C."/>
            <person name="Bjerg J.T."/>
            <person name="Schreiber L."/>
            <person name="Nielsen L.P."/>
            <person name="Kjeldsen K.U."/>
            <person name="Boesen T."/>
            <person name="Boggild A."/>
            <person name="Meysman F."/>
            <person name="Geelhoed J."/>
            <person name="Schramm A."/>
        </authorList>
    </citation>
    <scope>NUCLEOTIDE SEQUENCE [LARGE SCALE GENOMIC DNA]</scope>
    <source>
        <strain evidence="6">GS</strain>
    </source>
</reference>
<dbReference type="Pfam" id="PF00440">
    <property type="entry name" value="TetR_N"/>
    <property type="match status" value="1"/>
</dbReference>
<sequence>MAGLREQKKQETKAAIMDAAITLFGERGYENTSIAALARAAGVGKGTIYSYFSSKSDILLAFSEEELACLHLELQQKIPVNALLEEKLLLIFMYEFRYITKNKEFGRTLMREMIFPKALAREKSQEIEEQFIQLFVLIFKEAQEKGQLRQDIELTMTCGHFYALYLMALSAWYSGRLLSEEDVRNALQVMFSQALVGLKPKSEIEKS</sequence>
<keyword evidence="1" id="KW-0805">Transcription regulation</keyword>
<dbReference type="GO" id="GO:0003677">
    <property type="term" value="F:DNA binding"/>
    <property type="evidence" value="ECO:0007669"/>
    <property type="project" value="UniProtKB-UniRule"/>
</dbReference>
<protein>
    <submittedName>
        <fullName evidence="6">Transcriptional regulator, TetR family</fullName>
    </submittedName>
</protein>
<feature type="domain" description="HTH tetR-type" evidence="5">
    <location>
        <begin position="10"/>
        <end position="70"/>
    </location>
</feature>
<evidence type="ECO:0000313" key="7">
    <source>
        <dbReference type="Proteomes" id="UP000316238"/>
    </source>
</evidence>
<dbReference type="FunFam" id="1.10.10.60:FF:000141">
    <property type="entry name" value="TetR family transcriptional regulator"/>
    <property type="match status" value="1"/>
</dbReference>
<comment type="caution">
    <text evidence="6">The sequence shown here is derived from an EMBL/GenBank/DDBJ whole genome shotgun (WGS) entry which is preliminary data.</text>
</comment>
<dbReference type="InterPro" id="IPR036271">
    <property type="entry name" value="Tet_transcr_reg_TetR-rel_C_sf"/>
</dbReference>
<evidence type="ECO:0000256" key="4">
    <source>
        <dbReference type="PROSITE-ProRule" id="PRU00335"/>
    </source>
</evidence>
<dbReference type="PROSITE" id="PS50977">
    <property type="entry name" value="HTH_TETR_2"/>
    <property type="match status" value="1"/>
</dbReference>
<gene>
    <name evidence="6" type="ORF">CDV28_11612</name>
</gene>
<dbReference type="Proteomes" id="UP000316238">
    <property type="component" value="Unassembled WGS sequence"/>
</dbReference>
<dbReference type="InterPro" id="IPR001647">
    <property type="entry name" value="HTH_TetR"/>
</dbReference>
<dbReference type="AlphaFoldDB" id="A0A521G1F5"/>
<feature type="DNA-binding region" description="H-T-H motif" evidence="4">
    <location>
        <begin position="33"/>
        <end position="52"/>
    </location>
</feature>
<dbReference type="InterPro" id="IPR009057">
    <property type="entry name" value="Homeodomain-like_sf"/>
</dbReference>
<keyword evidence="3" id="KW-0804">Transcription</keyword>
<dbReference type="PROSITE" id="PS01081">
    <property type="entry name" value="HTH_TETR_1"/>
    <property type="match status" value="1"/>
</dbReference>
<dbReference type="EMBL" id="NQJD01000016">
    <property type="protein sequence ID" value="TAA74836.1"/>
    <property type="molecule type" value="Genomic_DNA"/>
</dbReference>
<dbReference type="InterPro" id="IPR050624">
    <property type="entry name" value="HTH-type_Tx_Regulator"/>
</dbReference>
<dbReference type="PANTHER" id="PTHR43479">
    <property type="entry name" value="ACREF/ENVCD OPERON REPRESSOR-RELATED"/>
    <property type="match status" value="1"/>
</dbReference>
<accession>A0A521G1F5</accession>
<proteinExistence type="predicted"/>
<evidence type="ECO:0000313" key="6">
    <source>
        <dbReference type="EMBL" id="TAA74836.1"/>
    </source>
</evidence>
<evidence type="ECO:0000256" key="1">
    <source>
        <dbReference type="ARBA" id="ARBA00023015"/>
    </source>
</evidence>